<dbReference type="EMBL" id="QGNW01001063">
    <property type="protein sequence ID" value="RVW57204.1"/>
    <property type="molecule type" value="Genomic_DNA"/>
</dbReference>
<sequence>MNADSSQAAIDTKPQLRWWDLLRPIMALVAPCWASCYPPLSSTCKPEIFTVTGTIICSINSKVKLCIQEDVDSFPLIILDLPINMSELAGLMQCGTARIVLQCDLGLDRSNEPFLSAATWAMHYNGQKMGYAMRREVTGKDTLLLGTMRTISAGAGILPGKECGLGQCKYLRGQFEKVVASNYSEAYHLIDPSGCLGQELSIFFLGI</sequence>
<dbReference type="InterPro" id="IPR006460">
    <property type="entry name" value="MIZ1-like_pln"/>
</dbReference>
<dbReference type="AlphaFoldDB" id="A0A438FB79"/>
<name>A0A438FB79_VITVI</name>
<dbReference type="Proteomes" id="UP000288805">
    <property type="component" value="Unassembled WGS sequence"/>
</dbReference>
<organism evidence="1 2">
    <name type="scientific">Vitis vinifera</name>
    <name type="common">Grape</name>
    <dbReference type="NCBI Taxonomy" id="29760"/>
    <lineage>
        <taxon>Eukaryota</taxon>
        <taxon>Viridiplantae</taxon>
        <taxon>Streptophyta</taxon>
        <taxon>Embryophyta</taxon>
        <taxon>Tracheophyta</taxon>
        <taxon>Spermatophyta</taxon>
        <taxon>Magnoliopsida</taxon>
        <taxon>eudicotyledons</taxon>
        <taxon>Gunneridae</taxon>
        <taxon>Pentapetalae</taxon>
        <taxon>rosids</taxon>
        <taxon>Vitales</taxon>
        <taxon>Vitaceae</taxon>
        <taxon>Viteae</taxon>
        <taxon>Vitis</taxon>
    </lineage>
</organism>
<dbReference type="GO" id="GO:0010274">
    <property type="term" value="P:hydrotropism"/>
    <property type="evidence" value="ECO:0007669"/>
    <property type="project" value="InterPro"/>
</dbReference>
<reference evidence="1 2" key="1">
    <citation type="journal article" date="2018" name="PLoS Genet.">
        <title>Population sequencing reveals clonal diversity and ancestral inbreeding in the grapevine cultivar Chardonnay.</title>
        <authorList>
            <person name="Roach M.J."/>
            <person name="Johnson D.L."/>
            <person name="Bohlmann J."/>
            <person name="van Vuuren H.J."/>
            <person name="Jones S.J."/>
            <person name="Pretorius I.S."/>
            <person name="Schmidt S.A."/>
            <person name="Borneman A.R."/>
        </authorList>
    </citation>
    <scope>NUCLEOTIDE SEQUENCE [LARGE SCALE GENOMIC DNA]</scope>
    <source>
        <strain evidence="2">cv. Chardonnay</strain>
        <tissue evidence="1">Leaf</tissue>
    </source>
</reference>
<gene>
    <name evidence="1" type="primary">MIZ1_9</name>
    <name evidence="1" type="ORF">CK203_103334</name>
</gene>
<proteinExistence type="predicted"/>
<protein>
    <submittedName>
        <fullName evidence="1">Protein MIZU-KUSSEI 1</fullName>
    </submittedName>
</protein>
<comment type="caution">
    <text evidence="1">The sequence shown here is derived from an EMBL/GenBank/DDBJ whole genome shotgun (WGS) entry which is preliminary data.</text>
</comment>
<dbReference type="Pfam" id="PF04759">
    <property type="entry name" value="DUF617"/>
    <property type="match status" value="1"/>
</dbReference>
<evidence type="ECO:0000313" key="2">
    <source>
        <dbReference type="Proteomes" id="UP000288805"/>
    </source>
</evidence>
<dbReference type="PANTHER" id="PTHR31696:SF69">
    <property type="entry name" value="PROTEIN MIZU-KUSSEI 1-LIKE"/>
    <property type="match status" value="1"/>
</dbReference>
<evidence type="ECO:0000313" key="1">
    <source>
        <dbReference type="EMBL" id="RVW57204.1"/>
    </source>
</evidence>
<dbReference type="PANTHER" id="PTHR31696">
    <property type="entry name" value="PROTEIN MIZU-KUSSEI 1"/>
    <property type="match status" value="1"/>
</dbReference>
<dbReference type="NCBIfam" id="TIGR01570">
    <property type="entry name" value="A_thal_3588"/>
    <property type="match status" value="1"/>
</dbReference>
<accession>A0A438FB79</accession>